<evidence type="ECO:0000313" key="2">
    <source>
        <dbReference type="Proteomes" id="UP000789901"/>
    </source>
</evidence>
<dbReference type="PANTHER" id="PTHR33129">
    <property type="entry name" value="PROTEIN KINASE DOMAIN-CONTAINING PROTEIN-RELATED"/>
    <property type="match status" value="1"/>
</dbReference>
<dbReference type="InterPro" id="IPR052980">
    <property type="entry name" value="Crinkler_effector"/>
</dbReference>
<organism evidence="1 2">
    <name type="scientific">Gigaspora margarita</name>
    <dbReference type="NCBI Taxonomy" id="4874"/>
    <lineage>
        <taxon>Eukaryota</taxon>
        <taxon>Fungi</taxon>
        <taxon>Fungi incertae sedis</taxon>
        <taxon>Mucoromycota</taxon>
        <taxon>Glomeromycotina</taxon>
        <taxon>Glomeromycetes</taxon>
        <taxon>Diversisporales</taxon>
        <taxon>Gigasporaceae</taxon>
        <taxon>Gigaspora</taxon>
    </lineage>
</organism>
<dbReference type="PANTHER" id="PTHR33129:SF1">
    <property type="entry name" value="ATP-BINDING PROTEIN"/>
    <property type="match status" value="1"/>
</dbReference>
<name>A0ABN7WMN2_GIGMA</name>
<dbReference type="EMBL" id="CAJVQB010052873">
    <property type="protein sequence ID" value="CAG8836112.1"/>
    <property type="molecule type" value="Genomic_DNA"/>
</dbReference>
<accession>A0ABN7WMN2</accession>
<dbReference type="Proteomes" id="UP000789901">
    <property type="component" value="Unassembled WGS sequence"/>
</dbReference>
<feature type="non-terminal residue" evidence="1">
    <location>
        <position position="1"/>
    </location>
</feature>
<reference evidence="1 2" key="1">
    <citation type="submission" date="2021-06" db="EMBL/GenBank/DDBJ databases">
        <authorList>
            <person name="Kallberg Y."/>
            <person name="Tangrot J."/>
            <person name="Rosling A."/>
        </authorList>
    </citation>
    <scope>NUCLEOTIDE SEQUENCE [LARGE SCALE GENOMIC DNA]</scope>
    <source>
        <strain evidence="1 2">120-4 pot B 10/14</strain>
    </source>
</reference>
<proteinExistence type="predicted"/>
<feature type="non-terminal residue" evidence="1">
    <location>
        <position position="356"/>
    </location>
</feature>
<sequence>NILNTVQQFKSSKDKDSFPREFAIKKRKVVITPLRDSQGTVEKQTLTNDLNTEQVNHKKTQENLTQARTAALTTQRDNVLNNEHFIPSNIIKSVNNCSFPILPIYTREEYEEIYNLLIKNSSAITRHKFIVTGTSGIGHVDAGTLDDFSDYLKSQETWYLVDGVTPEDVEAKTIIALFPQSIKIRNYKAYPSARGIMLELYVIHLFITGDCHFETWKLEDLNVDNDECTETYTVKPHPKIEYILNPEELASHNEEKVIVPSKSNFGAADLFVSPNDIFQITVSHRHPIKQTELVNIVKNIPGYIKDSNAKIRLYFVVSDDIYENYKTQDIVTRDVDTKSLRKVKTQNSILKNVEQW</sequence>
<gene>
    <name evidence="1" type="ORF">GMARGA_LOCUS32874</name>
</gene>
<keyword evidence="2" id="KW-1185">Reference proteome</keyword>
<protein>
    <submittedName>
        <fullName evidence="1">5500_t:CDS:1</fullName>
    </submittedName>
</protein>
<evidence type="ECO:0000313" key="1">
    <source>
        <dbReference type="EMBL" id="CAG8836112.1"/>
    </source>
</evidence>
<comment type="caution">
    <text evidence="1">The sequence shown here is derived from an EMBL/GenBank/DDBJ whole genome shotgun (WGS) entry which is preliminary data.</text>
</comment>